<comment type="caution">
    <text evidence="2">The sequence shown here is derived from an EMBL/GenBank/DDBJ whole genome shotgun (WGS) entry which is preliminary data.</text>
</comment>
<evidence type="ECO:0000313" key="3">
    <source>
        <dbReference type="Proteomes" id="UP000460221"/>
    </source>
</evidence>
<proteinExistence type="predicted"/>
<evidence type="ECO:0000256" key="1">
    <source>
        <dbReference type="SAM" id="MobiDB-lite"/>
    </source>
</evidence>
<dbReference type="Proteomes" id="UP000460221">
    <property type="component" value="Unassembled WGS sequence"/>
</dbReference>
<gene>
    <name evidence="2" type="ORF">GIS00_12755</name>
</gene>
<reference evidence="2 3" key="1">
    <citation type="submission" date="2019-11" db="EMBL/GenBank/DDBJ databases">
        <authorList>
            <person name="Jiang L.-Q."/>
        </authorList>
    </citation>
    <scope>NUCLEOTIDE SEQUENCE [LARGE SCALE GENOMIC DNA]</scope>
    <source>
        <strain evidence="2 3">YIM 132087</strain>
    </source>
</reference>
<dbReference type="EMBL" id="WLYK01000005">
    <property type="protein sequence ID" value="MTD14811.1"/>
    <property type="molecule type" value="Genomic_DNA"/>
</dbReference>
<dbReference type="RefSeq" id="WP_154768827.1">
    <property type="nucleotide sequence ID" value="NZ_WLYK01000005.1"/>
</dbReference>
<feature type="compositionally biased region" description="Polar residues" evidence="1">
    <location>
        <begin position="42"/>
        <end position="76"/>
    </location>
</feature>
<accession>A0A7K1FKZ5</accession>
<organism evidence="2 3">
    <name type="scientific">Nakamurella alba</name>
    <dbReference type="NCBI Taxonomy" id="2665158"/>
    <lineage>
        <taxon>Bacteria</taxon>
        <taxon>Bacillati</taxon>
        <taxon>Actinomycetota</taxon>
        <taxon>Actinomycetes</taxon>
        <taxon>Nakamurellales</taxon>
        <taxon>Nakamurellaceae</taxon>
        <taxon>Nakamurella</taxon>
    </lineage>
</organism>
<dbReference type="AlphaFoldDB" id="A0A7K1FKZ5"/>
<keyword evidence="3" id="KW-1185">Reference proteome</keyword>
<evidence type="ECO:0000313" key="2">
    <source>
        <dbReference type="EMBL" id="MTD14811.1"/>
    </source>
</evidence>
<feature type="compositionally biased region" description="Low complexity" evidence="1">
    <location>
        <begin position="22"/>
        <end position="40"/>
    </location>
</feature>
<protein>
    <submittedName>
        <fullName evidence="2">Uncharacterized protein</fullName>
    </submittedName>
</protein>
<sequence length="221" mass="21776">MIGAIAIGGAVMLAAACGSDTSGGAATTAPAVTTSAEATSGGMDTSTGMDTSMSEDTATSEDTGGSEMSNPSATTTVGGGEGLDEASAAWFTTMCEGVTPLTEMGDGMTGSDPSQVAKKIEEAGTALTQTASDLEGQPAPTFDGGEEFATKAIEGFKQLGTAFTEAADAIAKNDPAGLQKLQESLQADGPLQQLAGFDATPELKQAVAELPACKALTTMGG</sequence>
<name>A0A7K1FKZ5_9ACTN</name>
<feature type="region of interest" description="Disordered" evidence="1">
    <location>
        <begin position="22"/>
        <end position="79"/>
    </location>
</feature>